<comment type="caution">
    <text evidence="1">The sequence shown here is derived from an EMBL/GenBank/DDBJ whole genome shotgun (WGS) entry which is preliminary data.</text>
</comment>
<dbReference type="AlphaFoldDB" id="A0A2T2YK38"/>
<evidence type="ECO:0000313" key="2">
    <source>
        <dbReference type="Proteomes" id="UP000240357"/>
    </source>
</evidence>
<dbReference type="Pfam" id="PF11848">
    <property type="entry name" value="DUF3368"/>
    <property type="match status" value="1"/>
</dbReference>
<evidence type="ECO:0000313" key="1">
    <source>
        <dbReference type="EMBL" id="PSR55868.1"/>
    </source>
</evidence>
<dbReference type="RefSeq" id="WP_106932049.1">
    <property type="nucleotide sequence ID" value="NZ_PYFT01000001.1"/>
</dbReference>
<keyword evidence="2" id="KW-1185">Reference proteome</keyword>
<accession>A0A2T2YK38</accession>
<dbReference type="InterPro" id="IPR021799">
    <property type="entry name" value="PIN-like_prokaryotic"/>
</dbReference>
<dbReference type="PANTHER" id="PTHR39550:SF1">
    <property type="entry name" value="SLL0658 PROTEIN"/>
    <property type="match status" value="1"/>
</dbReference>
<name>A0A2T2YK38_9BACT</name>
<organism evidence="1 2">
    <name type="scientific">Adhaeribacter arboris</name>
    <dbReference type="NCBI Taxonomy" id="2072846"/>
    <lineage>
        <taxon>Bacteria</taxon>
        <taxon>Pseudomonadati</taxon>
        <taxon>Bacteroidota</taxon>
        <taxon>Cytophagia</taxon>
        <taxon>Cytophagales</taxon>
        <taxon>Hymenobacteraceae</taxon>
        <taxon>Adhaeribacter</taxon>
    </lineage>
</organism>
<dbReference type="PANTHER" id="PTHR39550">
    <property type="entry name" value="SLL0658 PROTEIN"/>
    <property type="match status" value="1"/>
</dbReference>
<gene>
    <name evidence="1" type="ORF">AHMF7605_21370</name>
</gene>
<protein>
    <submittedName>
        <fullName evidence="1">DUF3368 domain-containing protein</fullName>
    </submittedName>
</protein>
<proteinExistence type="predicted"/>
<dbReference type="Proteomes" id="UP000240357">
    <property type="component" value="Unassembled WGS sequence"/>
</dbReference>
<reference evidence="1 2" key="1">
    <citation type="submission" date="2018-03" db="EMBL/GenBank/DDBJ databases">
        <title>Adhaeribacter sp. HMF7605 Genome sequencing and assembly.</title>
        <authorList>
            <person name="Kang H."/>
            <person name="Kang J."/>
            <person name="Cha I."/>
            <person name="Kim H."/>
            <person name="Joh K."/>
        </authorList>
    </citation>
    <scope>NUCLEOTIDE SEQUENCE [LARGE SCALE GENOMIC DNA]</scope>
    <source>
        <strain evidence="1 2">HMF7605</strain>
    </source>
</reference>
<dbReference type="EMBL" id="PYFT01000001">
    <property type="protein sequence ID" value="PSR55868.1"/>
    <property type="molecule type" value="Genomic_DNA"/>
</dbReference>
<sequence>MPELIICDTSCLILFDKIGKLELLRQCYDTIYVTPIIAAEFGDALPDWIKTIEAKNQALQKTLTHVLGPGESSAIALTFDLPDSIVALDDLKARKVAKSLNLKITGSLGILVKAKEKGYVEKLSPVLEQVQETDFRISENIFKKILAIVGE</sequence>
<dbReference type="OrthoDB" id="764457at2"/>